<feature type="signal peptide" evidence="3">
    <location>
        <begin position="1"/>
        <end position="26"/>
    </location>
</feature>
<feature type="disulfide bond" evidence="2">
    <location>
        <begin position="131"/>
        <end position="144"/>
    </location>
</feature>
<dbReference type="Gene3D" id="3.40.50.1110">
    <property type="entry name" value="SGNH hydrolase"/>
    <property type="match status" value="1"/>
</dbReference>
<feature type="domain" description="SGNH hydrolase-type esterase" evidence="4">
    <location>
        <begin position="35"/>
        <end position="276"/>
    </location>
</feature>
<dbReference type="EMBL" id="BOPH01000142">
    <property type="protein sequence ID" value="GIJ74701.1"/>
    <property type="molecule type" value="Genomic_DNA"/>
</dbReference>
<dbReference type="PANTHER" id="PTHR37981:SF1">
    <property type="entry name" value="SGNH HYDROLASE-TYPE ESTERASE DOMAIN-CONTAINING PROTEIN"/>
    <property type="match status" value="1"/>
</dbReference>
<sequence length="286" mass="29066">MRRSGLLALLLAAVTLIVAVPGTAQAAAPTGRFVALGDSFTSAPLVPTQVDLNCVRSNRNYPAVTAAAIGSSSFVDVSCGGATTNDILNPGTGTLGFAVPAQLDAVTATTALVTIGIGGNDIGFSNIVRTCAEDSLSSPFGTPCKNRYTAGGTDQLQARIAAAAPKVAAVLQAVRSKAPNARIALVGYPAIVPDSGYGCWPVVPFAYGDVPYLRSTEKALNTMLANTAAANGASFVDTYTPSIGHDSCQGTSTRWVEGLVPTNLAAPFHPNEAGERGMAAAVVARL</sequence>
<dbReference type="SUPFAM" id="SSF52266">
    <property type="entry name" value="SGNH hydrolase"/>
    <property type="match status" value="1"/>
</dbReference>
<feature type="chain" id="PRO_5035162386" evidence="3">
    <location>
        <begin position="27"/>
        <end position="286"/>
    </location>
</feature>
<evidence type="ECO:0000259" key="4">
    <source>
        <dbReference type="Pfam" id="PF13472"/>
    </source>
</evidence>
<dbReference type="Proteomes" id="UP000635606">
    <property type="component" value="Unassembled WGS sequence"/>
</dbReference>
<dbReference type="InterPro" id="IPR037460">
    <property type="entry name" value="SEST-like"/>
</dbReference>
<protein>
    <submittedName>
        <fullName evidence="5">Lipase</fullName>
    </submittedName>
</protein>
<dbReference type="RefSeq" id="WP_203934486.1">
    <property type="nucleotide sequence ID" value="NZ_BOPH01000142.1"/>
</dbReference>
<feature type="disulfide bond" evidence="2">
    <location>
        <begin position="199"/>
        <end position="248"/>
    </location>
</feature>
<feature type="active site" description="Nucleophile" evidence="1">
    <location>
        <position position="39"/>
    </location>
</feature>
<evidence type="ECO:0000256" key="1">
    <source>
        <dbReference type="PIRSR" id="PIRSR637460-1"/>
    </source>
</evidence>
<keyword evidence="2" id="KW-1015">Disulfide bond</keyword>
<evidence type="ECO:0000256" key="3">
    <source>
        <dbReference type="SAM" id="SignalP"/>
    </source>
</evidence>
<proteinExistence type="predicted"/>
<dbReference type="GO" id="GO:0019433">
    <property type="term" value="P:triglyceride catabolic process"/>
    <property type="evidence" value="ECO:0007669"/>
    <property type="project" value="TreeGrafter"/>
</dbReference>
<keyword evidence="3" id="KW-0732">Signal</keyword>
<evidence type="ECO:0000313" key="5">
    <source>
        <dbReference type="EMBL" id="GIJ74701.1"/>
    </source>
</evidence>
<keyword evidence="6" id="KW-1185">Reference proteome</keyword>
<dbReference type="GO" id="GO:0004806">
    <property type="term" value="F:triacylglycerol lipase activity"/>
    <property type="evidence" value="ECO:0007669"/>
    <property type="project" value="TreeGrafter"/>
</dbReference>
<reference evidence="5" key="1">
    <citation type="submission" date="2021-01" db="EMBL/GenBank/DDBJ databases">
        <title>Whole genome shotgun sequence of Virgisporangium ochraceum NBRC 16418.</title>
        <authorList>
            <person name="Komaki H."/>
            <person name="Tamura T."/>
        </authorList>
    </citation>
    <scope>NUCLEOTIDE SEQUENCE</scope>
    <source>
        <strain evidence="5">NBRC 16418</strain>
    </source>
</reference>
<dbReference type="PANTHER" id="PTHR37981">
    <property type="entry name" value="LIPASE 2"/>
    <property type="match status" value="1"/>
</dbReference>
<comment type="caution">
    <text evidence="5">The sequence shown here is derived from an EMBL/GenBank/DDBJ whole genome shotgun (WGS) entry which is preliminary data.</text>
</comment>
<dbReference type="CDD" id="cd01823">
    <property type="entry name" value="SEST_like"/>
    <property type="match status" value="1"/>
</dbReference>
<evidence type="ECO:0000313" key="6">
    <source>
        <dbReference type="Proteomes" id="UP000635606"/>
    </source>
</evidence>
<gene>
    <name evidence="5" type="ORF">Voc01_096180</name>
</gene>
<dbReference type="InterPro" id="IPR013830">
    <property type="entry name" value="SGNH_hydro"/>
</dbReference>
<dbReference type="Pfam" id="PF13472">
    <property type="entry name" value="Lipase_GDSL_2"/>
    <property type="match status" value="1"/>
</dbReference>
<accession>A0A8J4A3Y3</accession>
<name>A0A8J4A3Y3_9ACTN</name>
<organism evidence="5 6">
    <name type="scientific">Virgisporangium ochraceum</name>
    <dbReference type="NCBI Taxonomy" id="65505"/>
    <lineage>
        <taxon>Bacteria</taxon>
        <taxon>Bacillati</taxon>
        <taxon>Actinomycetota</taxon>
        <taxon>Actinomycetes</taxon>
        <taxon>Micromonosporales</taxon>
        <taxon>Micromonosporaceae</taxon>
        <taxon>Virgisporangium</taxon>
    </lineage>
</organism>
<feature type="active site" evidence="1">
    <location>
        <position position="269"/>
    </location>
</feature>
<feature type="disulfide bond" evidence="2">
    <location>
        <begin position="54"/>
        <end position="79"/>
    </location>
</feature>
<dbReference type="AlphaFoldDB" id="A0A8J4A3Y3"/>
<dbReference type="InterPro" id="IPR036514">
    <property type="entry name" value="SGNH_hydro_sf"/>
</dbReference>
<evidence type="ECO:0000256" key="2">
    <source>
        <dbReference type="PIRSR" id="PIRSR637460-2"/>
    </source>
</evidence>